<feature type="domain" description="FAD/NAD(P)-binding" evidence="6">
    <location>
        <begin position="3"/>
        <end position="299"/>
    </location>
</feature>
<dbReference type="PANTHER" id="PTHR42913:SF3">
    <property type="entry name" value="64 KDA MITOCHONDRIAL NADH DEHYDROGENASE (EUROFUNG)"/>
    <property type="match status" value="1"/>
</dbReference>
<evidence type="ECO:0000256" key="4">
    <source>
        <dbReference type="ARBA" id="ARBA00022827"/>
    </source>
</evidence>
<keyword evidence="8" id="KW-1185">Reference proteome</keyword>
<keyword evidence="3" id="KW-0285">Flavoprotein</keyword>
<dbReference type="GO" id="GO:0003955">
    <property type="term" value="F:NAD(P)H dehydrogenase (quinone) activity"/>
    <property type="evidence" value="ECO:0007669"/>
    <property type="project" value="TreeGrafter"/>
</dbReference>
<organism evidence="7 8">
    <name type="scientific">Rubricella aquisinus</name>
    <dbReference type="NCBI Taxonomy" id="2028108"/>
    <lineage>
        <taxon>Bacteria</taxon>
        <taxon>Pseudomonadati</taxon>
        <taxon>Pseudomonadota</taxon>
        <taxon>Alphaproteobacteria</taxon>
        <taxon>Rhodobacterales</taxon>
        <taxon>Paracoccaceae</taxon>
        <taxon>Rubricella</taxon>
    </lineage>
</organism>
<name>A0A840X0A6_9RHOB</name>
<dbReference type="SUPFAM" id="SSF51905">
    <property type="entry name" value="FAD/NAD(P)-binding domain"/>
    <property type="match status" value="1"/>
</dbReference>
<dbReference type="EMBL" id="JACIJS010000009">
    <property type="protein sequence ID" value="MBB5516830.1"/>
    <property type="molecule type" value="Genomic_DNA"/>
</dbReference>
<dbReference type="RefSeq" id="WP_184012788.1">
    <property type="nucleotide sequence ID" value="NZ_JACIJS010000009.1"/>
</dbReference>
<dbReference type="PANTHER" id="PTHR42913">
    <property type="entry name" value="APOPTOSIS-INDUCING FACTOR 1"/>
    <property type="match status" value="1"/>
</dbReference>
<evidence type="ECO:0000256" key="1">
    <source>
        <dbReference type="ARBA" id="ARBA00001974"/>
    </source>
</evidence>
<evidence type="ECO:0000256" key="2">
    <source>
        <dbReference type="ARBA" id="ARBA00005272"/>
    </source>
</evidence>
<dbReference type="InterPro" id="IPR051169">
    <property type="entry name" value="NADH-Q_oxidoreductase"/>
</dbReference>
<dbReference type="Gene3D" id="3.50.50.100">
    <property type="match status" value="1"/>
</dbReference>
<evidence type="ECO:0000313" key="7">
    <source>
        <dbReference type="EMBL" id="MBB5516830.1"/>
    </source>
</evidence>
<evidence type="ECO:0000256" key="5">
    <source>
        <dbReference type="ARBA" id="ARBA00023002"/>
    </source>
</evidence>
<accession>A0A840X0A6</accession>
<reference evidence="7 8" key="1">
    <citation type="submission" date="2020-08" db="EMBL/GenBank/DDBJ databases">
        <title>Genomic Encyclopedia of Type Strains, Phase IV (KMG-IV): sequencing the most valuable type-strain genomes for metagenomic binning, comparative biology and taxonomic classification.</title>
        <authorList>
            <person name="Goeker M."/>
        </authorList>
    </citation>
    <scope>NUCLEOTIDE SEQUENCE [LARGE SCALE GENOMIC DNA]</scope>
    <source>
        <strain evidence="7 8">DSM 103377</strain>
    </source>
</reference>
<evidence type="ECO:0000259" key="6">
    <source>
        <dbReference type="Pfam" id="PF07992"/>
    </source>
</evidence>
<dbReference type="InterPro" id="IPR023753">
    <property type="entry name" value="FAD/NAD-binding_dom"/>
</dbReference>
<keyword evidence="5 7" id="KW-0560">Oxidoreductase</keyword>
<protein>
    <submittedName>
        <fullName evidence="7">NADH dehydrogenase</fullName>
        <ecNumber evidence="7">1.6.99.3</ecNumber>
    </submittedName>
</protein>
<dbReference type="Proteomes" id="UP000553766">
    <property type="component" value="Unassembled WGS sequence"/>
</dbReference>
<evidence type="ECO:0000313" key="8">
    <source>
        <dbReference type="Proteomes" id="UP000553766"/>
    </source>
</evidence>
<comment type="similarity">
    <text evidence="2">Belongs to the NADH dehydrogenase family.</text>
</comment>
<dbReference type="GO" id="GO:0019646">
    <property type="term" value="P:aerobic electron transport chain"/>
    <property type="evidence" value="ECO:0007669"/>
    <property type="project" value="TreeGrafter"/>
</dbReference>
<keyword evidence="4" id="KW-0274">FAD</keyword>
<sequence>MKNVVIAGGGFAGVWAAMAAAATRQRIGLDDLAIELISDSGSLTIRPRLYEGARDDMRVPLQPLFDEIGVELTVGKITRVSGAEVQLSGGATHGHDRLVLATGSAIRVPAVPGADQFGFAVDTHDSTAILDQHLATLDLADDAAGTIVVVGASFTGLEVATGLRARLGAVPRIHILDQAATPGAGLGDAMEAEVATALAEGDIAFHAQTTVEEVTAEMVRLSNGSDLPCRTVIFATGFRASPLTATLEAERAADGRLVVHPDLRVGAAETVFAAGDVARAMADDTHATLMSCQHAMPMGIAAGRNAVLDLAGQSTQAYSQPFYATCLALGPYGAVFTTGWDRAVGKTRAEGAAMKTQINTQWIYPPDPSLGRDAIFEMILGN</sequence>
<dbReference type="InterPro" id="IPR036188">
    <property type="entry name" value="FAD/NAD-bd_sf"/>
</dbReference>
<comment type="caution">
    <text evidence="7">The sequence shown here is derived from an EMBL/GenBank/DDBJ whole genome shotgun (WGS) entry which is preliminary data.</text>
</comment>
<dbReference type="PRINTS" id="PR00411">
    <property type="entry name" value="PNDRDTASEI"/>
</dbReference>
<proteinExistence type="inferred from homology"/>
<comment type="cofactor">
    <cofactor evidence="1">
        <name>FAD</name>
        <dbReference type="ChEBI" id="CHEBI:57692"/>
    </cofactor>
</comment>
<dbReference type="PRINTS" id="PR00368">
    <property type="entry name" value="FADPNR"/>
</dbReference>
<dbReference type="AlphaFoldDB" id="A0A840X0A6"/>
<dbReference type="EC" id="1.6.99.3" evidence="7"/>
<dbReference type="Pfam" id="PF07992">
    <property type="entry name" value="Pyr_redox_2"/>
    <property type="match status" value="1"/>
</dbReference>
<evidence type="ECO:0000256" key="3">
    <source>
        <dbReference type="ARBA" id="ARBA00022630"/>
    </source>
</evidence>
<gene>
    <name evidence="7" type="ORF">FHS89_002872</name>
</gene>